<dbReference type="Proteomes" id="UP000301309">
    <property type="component" value="Unassembled WGS sequence"/>
</dbReference>
<gene>
    <name evidence="2" type="ORF">SVIO_000320</name>
</gene>
<proteinExistence type="predicted"/>
<keyword evidence="1" id="KW-0732">Signal</keyword>
<comment type="caution">
    <text evidence="2">The sequence shown here is derived from an EMBL/GenBank/DDBJ whole genome shotgun (WGS) entry which is preliminary data.</text>
</comment>
<protein>
    <recommendedName>
        <fullName evidence="4">Secreted protein</fullName>
    </recommendedName>
</protein>
<sequence>MTLSVALALGAVAMATVLPIMATAEAATTALRILRMDFLPSVMAIRVCAGLCSVCDGVGGRRGGARPRGRISAVDGHRWAVRMRRRASLALPVRPARGAAGLV</sequence>
<evidence type="ECO:0000313" key="3">
    <source>
        <dbReference type="Proteomes" id="UP000301309"/>
    </source>
</evidence>
<evidence type="ECO:0000256" key="1">
    <source>
        <dbReference type="SAM" id="SignalP"/>
    </source>
</evidence>
<organism evidence="2 3">
    <name type="scientific">Streptomyces violaceusniger</name>
    <dbReference type="NCBI Taxonomy" id="68280"/>
    <lineage>
        <taxon>Bacteria</taxon>
        <taxon>Bacillati</taxon>
        <taxon>Actinomycetota</taxon>
        <taxon>Actinomycetes</taxon>
        <taxon>Kitasatosporales</taxon>
        <taxon>Streptomycetaceae</taxon>
        <taxon>Streptomyces</taxon>
        <taxon>Streptomyces violaceusniger group</taxon>
    </lineage>
</organism>
<evidence type="ECO:0000313" key="2">
    <source>
        <dbReference type="EMBL" id="GDY49409.1"/>
    </source>
</evidence>
<keyword evidence="3" id="KW-1185">Reference proteome</keyword>
<evidence type="ECO:0008006" key="4">
    <source>
        <dbReference type="Google" id="ProtNLM"/>
    </source>
</evidence>
<feature type="chain" id="PRO_5020712188" description="Secreted protein" evidence="1">
    <location>
        <begin position="27"/>
        <end position="103"/>
    </location>
</feature>
<dbReference type="AlphaFoldDB" id="A0A4D4KU71"/>
<reference evidence="2 3" key="1">
    <citation type="journal article" date="2020" name="Int. J. Syst. Evol. Microbiol.">
        <title>Reclassification of Streptomyces castelarensis and Streptomyces sporoclivatus as later heterotypic synonyms of Streptomyces antimycoticus.</title>
        <authorList>
            <person name="Komaki H."/>
            <person name="Tamura T."/>
        </authorList>
    </citation>
    <scope>NUCLEOTIDE SEQUENCE [LARGE SCALE GENOMIC DNA]</scope>
    <source>
        <strain evidence="2 3">NBRC 13459</strain>
    </source>
</reference>
<accession>A0A4D4KU71</accession>
<feature type="signal peptide" evidence="1">
    <location>
        <begin position="1"/>
        <end position="26"/>
    </location>
</feature>
<dbReference type="EMBL" id="BJHW01000001">
    <property type="protein sequence ID" value="GDY49409.1"/>
    <property type="molecule type" value="Genomic_DNA"/>
</dbReference>
<name>A0A4D4KU71_STRVO</name>